<dbReference type="EMBL" id="JAFCMP010000090">
    <property type="protein sequence ID" value="KAG5187508.1"/>
    <property type="molecule type" value="Genomic_DNA"/>
</dbReference>
<protein>
    <submittedName>
        <fullName evidence="1">Uncharacterized protein</fullName>
    </submittedName>
</protein>
<sequence length="195" mass="21015">MVHPPGPQRCSAAAAAAALHIGLTCPWRTRHRRRLRTLLPKKGVLHSALALLTAMRTCRPHASPEHCCAAHAKRCRHQQFFIQRSHIFPRSPPPRRGSFVTDDEASMDSGYDILGGAAAAADPLRMHLPGAMRSAAAAQGPPRTPQGAPSIPAPIPLMRLSSKDHMFPISVAQASLVEQFPGLDPELVPYLTEGA</sequence>
<organism evidence="1 2">
    <name type="scientific">Tribonema minus</name>
    <dbReference type="NCBI Taxonomy" id="303371"/>
    <lineage>
        <taxon>Eukaryota</taxon>
        <taxon>Sar</taxon>
        <taxon>Stramenopiles</taxon>
        <taxon>Ochrophyta</taxon>
        <taxon>PX clade</taxon>
        <taxon>Xanthophyceae</taxon>
        <taxon>Tribonematales</taxon>
        <taxon>Tribonemataceae</taxon>
        <taxon>Tribonema</taxon>
    </lineage>
</organism>
<evidence type="ECO:0000313" key="1">
    <source>
        <dbReference type="EMBL" id="KAG5187508.1"/>
    </source>
</evidence>
<dbReference type="Proteomes" id="UP000664859">
    <property type="component" value="Unassembled WGS sequence"/>
</dbReference>
<keyword evidence="2" id="KW-1185">Reference proteome</keyword>
<gene>
    <name evidence="1" type="ORF">JKP88DRAFT_244007</name>
</gene>
<reference evidence="1" key="1">
    <citation type="submission" date="2021-02" db="EMBL/GenBank/DDBJ databases">
        <title>First Annotated Genome of the Yellow-green Alga Tribonema minus.</title>
        <authorList>
            <person name="Mahan K.M."/>
        </authorList>
    </citation>
    <scope>NUCLEOTIDE SEQUENCE</scope>
    <source>
        <strain evidence="1">UTEX B ZZ1240</strain>
    </source>
</reference>
<name>A0A836CJF9_9STRA</name>
<evidence type="ECO:0000313" key="2">
    <source>
        <dbReference type="Proteomes" id="UP000664859"/>
    </source>
</evidence>
<proteinExistence type="predicted"/>
<accession>A0A836CJF9</accession>
<dbReference type="AlphaFoldDB" id="A0A836CJF9"/>
<comment type="caution">
    <text evidence="1">The sequence shown here is derived from an EMBL/GenBank/DDBJ whole genome shotgun (WGS) entry which is preliminary data.</text>
</comment>